<organism evidence="2">
    <name type="scientific">Candidatus Kentrum sp. SD</name>
    <dbReference type="NCBI Taxonomy" id="2126332"/>
    <lineage>
        <taxon>Bacteria</taxon>
        <taxon>Pseudomonadati</taxon>
        <taxon>Pseudomonadota</taxon>
        <taxon>Gammaproteobacteria</taxon>
        <taxon>Candidatus Kentrum</taxon>
    </lineage>
</organism>
<dbReference type="InterPro" id="IPR041519">
    <property type="entry name" value="HEPN_RiboL-PSP"/>
</dbReference>
<dbReference type="Pfam" id="PF18735">
    <property type="entry name" value="HEPN_RiboL-PSP"/>
    <property type="match status" value="1"/>
</dbReference>
<accession>A0A451BI28</accession>
<dbReference type="AlphaFoldDB" id="A0A451BI28"/>
<evidence type="ECO:0000313" key="2">
    <source>
        <dbReference type="EMBL" id="VFK77951.1"/>
    </source>
</evidence>
<proteinExistence type="predicted"/>
<reference evidence="2" key="1">
    <citation type="submission" date="2019-02" db="EMBL/GenBank/DDBJ databases">
        <authorList>
            <person name="Gruber-Vodicka R. H."/>
            <person name="Seah K. B. B."/>
        </authorList>
    </citation>
    <scope>NUCLEOTIDE SEQUENCE</scope>
    <source>
        <strain evidence="2">BECK_S127</strain>
    </source>
</reference>
<protein>
    <recommendedName>
        <fullName evidence="1">RiboL-PSP-HEPN domain-containing protein</fullName>
    </recommendedName>
</protein>
<name>A0A451BI28_9GAMM</name>
<dbReference type="EMBL" id="CAADHB010000004">
    <property type="protein sequence ID" value="VFK77951.1"/>
    <property type="molecule type" value="Genomic_DNA"/>
</dbReference>
<evidence type="ECO:0000259" key="1">
    <source>
        <dbReference type="Pfam" id="PF18735"/>
    </source>
</evidence>
<sequence>MNPDAFRTEISKEREWREDEITFLDSVQESLEGKEDKEKIRRAIVCILYAHVEGFVHFIFSHYVYGINEQNLTCAKVRPAIAAAAFHKGFAALRNPDKKHSFFKGKLPDENHLHRLSRDIGFVENIGGFYDHPVSISDGVIDTEGNVGPEVLEKLLFQTGLEYRDIEDIRDSLHRLLNARNDIAHGKRKEGIKDQDYKKFRECFWKVIDSISDKIITAYQEKQFLLTDNPTAVPMVNPLSADNGNASGTIT</sequence>
<feature type="domain" description="RiboL-PSP-HEPN" evidence="1">
    <location>
        <begin position="13"/>
        <end position="215"/>
    </location>
</feature>
<gene>
    <name evidence="2" type="ORF">BECKSD772D_GA0070982_100420</name>
</gene>